<gene>
    <name evidence="1" type="ORF">E4U82_06770</name>
</gene>
<evidence type="ECO:0000313" key="1">
    <source>
        <dbReference type="EMBL" id="TFJ93654.1"/>
    </source>
</evidence>
<reference evidence="1 2" key="1">
    <citation type="submission" date="2019-03" db="EMBL/GenBank/DDBJ databases">
        <title>Genome sequence of Lentibacillus salicampi ATCC BAA-719.</title>
        <authorList>
            <person name="Maclea K.S."/>
            <person name="Simoes Junior M."/>
        </authorList>
    </citation>
    <scope>NUCLEOTIDE SEQUENCE [LARGE SCALE GENOMIC DNA]</scope>
    <source>
        <strain evidence="1 2">ATCC BAA-719</strain>
    </source>
</reference>
<dbReference type="EMBL" id="SRHY01000005">
    <property type="protein sequence ID" value="TFJ93654.1"/>
    <property type="molecule type" value="Genomic_DNA"/>
</dbReference>
<dbReference type="AlphaFoldDB" id="A0A4Y9AGZ8"/>
<proteinExistence type="predicted"/>
<comment type="caution">
    <text evidence="1">The sequence shown here is derived from an EMBL/GenBank/DDBJ whole genome shotgun (WGS) entry which is preliminary data.</text>
</comment>
<dbReference type="RefSeq" id="WP_135109400.1">
    <property type="nucleotide sequence ID" value="NZ_SRHY01000005.1"/>
</dbReference>
<keyword evidence="2" id="KW-1185">Reference proteome</keyword>
<sequence length="243" mass="28983">MNQKELIKYFNRLNEQNKTCEFDDYKRRLLQIKLDTLNIEFKLNNKNYVFHNTSINNLMRILKSKKLLPNAFNSSEMKERFGGLPITATNQESGVMECKIMEFLSGNWVIDDELKTRLQVLKYLINDKKPKTYLLDHLNPLAFYLEQEKSVILGINPETTNVIEKFNYKEIYIQSQKQKEITYWVKENEEKFILDYVKSLAKYNRSEFITYGEIPLHLIECIIVLDNFEISDVINLKQQERND</sequence>
<evidence type="ECO:0000313" key="2">
    <source>
        <dbReference type="Proteomes" id="UP000298484"/>
    </source>
</evidence>
<name>A0A4Y9AGZ8_9BACI</name>
<accession>A0A4Y9AGZ8</accession>
<organism evidence="1 2">
    <name type="scientific">Lentibacillus salicampi</name>
    <dbReference type="NCBI Taxonomy" id="175306"/>
    <lineage>
        <taxon>Bacteria</taxon>
        <taxon>Bacillati</taxon>
        <taxon>Bacillota</taxon>
        <taxon>Bacilli</taxon>
        <taxon>Bacillales</taxon>
        <taxon>Bacillaceae</taxon>
        <taxon>Lentibacillus</taxon>
    </lineage>
</organism>
<protein>
    <submittedName>
        <fullName evidence="1">Uncharacterized protein</fullName>
    </submittedName>
</protein>
<dbReference type="Proteomes" id="UP000298484">
    <property type="component" value="Unassembled WGS sequence"/>
</dbReference>